<gene>
    <name evidence="2" type="ORF">KsCSTR_16570</name>
    <name evidence="1" type="ORF">kuste3244</name>
</gene>
<dbReference type="EMBL" id="CP049055">
    <property type="protein sequence ID" value="QII11036.1"/>
    <property type="molecule type" value="Genomic_DNA"/>
</dbReference>
<evidence type="ECO:0000313" key="2">
    <source>
        <dbReference type="EMBL" id="QII11036.1"/>
    </source>
</evidence>
<dbReference type="RefSeq" id="WP_164994719.1">
    <property type="nucleotide sequence ID" value="NZ_CP049055.1"/>
</dbReference>
<protein>
    <recommendedName>
        <fullName evidence="4">Methyltransferase type 11 domain-containing protein</fullName>
    </recommendedName>
</protein>
<evidence type="ECO:0000313" key="1">
    <source>
        <dbReference type="EMBL" id="CAJ74003.1"/>
    </source>
</evidence>
<reference evidence="1" key="1">
    <citation type="journal article" date="2006" name="Nature">
        <title>Deciphering the evolution and metabolism of an anammox bacterium from a community genome.</title>
        <authorList>
            <person name="Strous M."/>
            <person name="Pelletier E."/>
            <person name="Mangenot S."/>
            <person name="Rattei T."/>
            <person name="Lehner A."/>
            <person name="Taylor M.W."/>
            <person name="Horn M."/>
            <person name="Daims H."/>
            <person name="Bartol-Mavel D."/>
            <person name="Wincker P."/>
            <person name="Barbe V."/>
            <person name="Fonknechten N."/>
            <person name="Vallenet D."/>
            <person name="Segurens B."/>
            <person name="Schenowitz-Truong C."/>
            <person name="Medigue C."/>
            <person name="Collingro A."/>
            <person name="Snel B."/>
            <person name="Dutilh B.E."/>
            <person name="OpDenCamp H.J.M."/>
            <person name="vanDerDrift C."/>
            <person name="Cirpus I."/>
            <person name="vanDePas-Schoonen K.T."/>
            <person name="Harhangi H.R."/>
            <person name="vanNiftrik L."/>
            <person name="Schmid M."/>
            <person name="Keltjens J."/>
            <person name="vanDeVossenberg J."/>
            <person name="Kartal B."/>
            <person name="Meier H."/>
            <person name="Frishman D."/>
            <person name="Huynen M.A."/>
            <person name="Mewes H."/>
            <person name="Weissenbach J."/>
            <person name="Jetten M.S.M."/>
            <person name="Wagner M."/>
            <person name="LePaslier D."/>
        </authorList>
    </citation>
    <scope>NUCLEOTIDE SEQUENCE</scope>
</reference>
<dbReference type="InterPro" id="IPR029063">
    <property type="entry name" value="SAM-dependent_MTases_sf"/>
</dbReference>
<proteinExistence type="predicted"/>
<dbReference type="AlphaFoldDB" id="Q1Q1X3"/>
<evidence type="ECO:0008006" key="4">
    <source>
        <dbReference type="Google" id="ProtNLM"/>
    </source>
</evidence>
<sequence>MTENNKALSFQKEFYSKSNWLNLADLESGAHFLEAKRFLKKINPGYFCEVGCATAPLSRYLKNRGWICCGFDISNAIYTAKKNGINVCECDLATTWPIKSNQFDVIFLGEFVEHILDTDFIMCESWRILKNNGSLILSTPNLVSLENRIRSIFGYHPRFMDFRLSENSIGHCRYYTITKLITQLKENGFEILSAKTINASLMTKKREIKLPGFFNKIGLGTNIFVIAKALKNK</sequence>
<dbReference type="Gene3D" id="3.40.50.150">
    <property type="entry name" value="Vaccinia Virus protein VP39"/>
    <property type="match status" value="1"/>
</dbReference>
<dbReference type="CDD" id="cd02440">
    <property type="entry name" value="AdoMet_MTases"/>
    <property type="match status" value="1"/>
</dbReference>
<accession>Q1Q1X3</accession>
<dbReference type="EMBL" id="CT573071">
    <property type="protein sequence ID" value="CAJ74003.1"/>
    <property type="molecule type" value="Genomic_DNA"/>
</dbReference>
<organism evidence="1">
    <name type="scientific">Kuenenia stuttgartiensis</name>
    <dbReference type="NCBI Taxonomy" id="174633"/>
    <lineage>
        <taxon>Bacteria</taxon>
        <taxon>Pseudomonadati</taxon>
        <taxon>Planctomycetota</taxon>
        <taxon>Candidatus Brocadiia</taxon>
        <taxon>Candidatus Brocadiales</taxon>
        <taxon>Candidatus Brocadiaceae</taxon>
        <taxon>Candidatus Kuenenia</taxon>
    </lineage>
</organism>
<dbReference type="Proteomes" id="UP000501926">
    <property type="component" value="Chromosome"/>
</dbReference>
<dbReference type="Pfam" id="PF13489">
    <property type="entry name" value="Methyltransf_23"/>
    <property type="match status" value="1"/>
</dbReference>
<reference evidence="2 3" key="3">
    <citation type="submission" date="2020-02" db="EMBL/GenBank/DDBJ databases">
        <title>Newly sequenced genome of strain CSTR1 showed variability in Candidatus Kuenenia stuttgartiensis genomes.</title>
        <authorList>
            <person name="Ding C."/>
            <person name="Adrian L."/>
        </authorList>
    </citation>
    <scope>NUCLEOTIDE SEQUENCE [LARGE SCALE GENOMIC DNA]</scope>
    <source>
        <strain evidence="2 3">CSTR1</strain>
    </source>
</reference>
<reference evidence="1" key="2">
    <citation type="submission" date="2006-01" db="EMBL/GenBank/DDBJ databases">
        <authorList>
            <person name="Genoscope"/>
        </authorList>
    </citation>
    <scope>NUCLEOTIDE SEQUENCE</scope>
</reference>
<dbReference type="SUPFAM" id="SSF53335">
    <property type="entry name" value="S-adenosyl-L-methionine-dependent methyltransferases"/>
    <property type="match status" value="1"/>
</dbReference>
<name>Q1Q1X3_KUEST</name>
<evidence type="ECO:0000313" key="3">
    <source>
        <dbReference type="Proteomes" id="UP000501926"/>
    </source>
</evidence>